<reference evidence="3" key="1">
    <citation type="submission" date="2016-10" db="EMBL/GenBank/DDBJ databases">
        <authorList>
            <person name="Varghese N."/>
            <person name="Submissions S."/>
        </authorList>
    </citation>
    <scope>NUCLEOTIDE SEQUENCE [LARGE SCALE GENOMIC DNA]</scope>
    <source>
        <strain evidence="3">CGMCC 1.10218</strain>
    </source>
</reference>
<evidence type="ECO:0000259" key="1">
    <source>
        <dbReference type="Pfam" id="PF13182"/>
    </source>
</evidence>
<dbReference type="EMBL" id="FNZA01000032">
    <property type="protein sequence ID" value="SEJ90388.1"/>
    <property type="molecule type" value="Genomic_DNA"/>
</dbReference>
<evidence type="ECO:0000313" key="2">
    <source>
        <dbReference type="EMBL" id="SEJ90388.1"/>
    </source>
</evidence>
<keyword evidence="3" id="KW-1185">Reference proteome</keyword>
<dbReference type="RefSeq" id="WP_092265766.1">
    <property type="nucleotide sequence ID" value="NZ_FNZA01000032.1"/>
</dbReference>
<dbReference type="Pfam" id="PF13182">
    <property type="entry name" value="DUF4007"/>
    <property type="match status" value="1"/>
</dbReference>
<gene>
    <name evidence="2" type="ORF">SAMN04488058_13216</name>
</gene>
<protein>
    <recommendedName>
        <fullName evidence="1">DUF4007 domain-containing protein</fullName>
    </recommendedName>
</protein>
<dbReference type="InterPro" id="IPR025248">
    <property type="entry name" value="DUF4007"/>
</dbReference>
<dbReference type="STRING" id="856736.SAMN04488058_13216"/>
<accession>A0A1H7CL13</accession>
<dbReference type="AlphaFoldDB" id="A0A1H7CL13"/>
<proteinExistence type="predicted"/>
<sequence length="277" mass="30126">MPDLPTLTAEGSRVGVTFHRTFPLNRPGISAILNNSEGKTTKSDYRENTHLGTIYIEAMPHYARACGLMEFGSTKLTPLGQHVLAHDPSLSLPATQWLMHYHLSAPHGPGPRFWHDLTVRLPELGSSFGGTELTEEVGRSLEAEQGRTLAERSLRTCATVYAGTYTKSDGLGTLNLLQEAGDRYSLGDPEPVPSGVLAYALAHYWEGQYGSVQTRNLSDLSEPGGFGSLFFLSQFALNRALRGLAGQGVLELWLQAPPHQVTRPPTPAALLDGIYDD</sequence>
<feature type="domain" description="DUF4007" evidence="1">
    <location>
        <begin position="52"/>
        <end position="248"/>
    </location>
</feature>
<evidence type="ECO:0000313" key="3">
    <source>
        <dbReference type="Proteomes" id="UP000199223"/>
    </source>
</evidence>
<organism evidence="2 3">
    <name type="scientific">Deinococcus reticulitermitis</name>
    <dbReference type="NCBI Taxonomy" id="856736"/>
    <lineage>
        <taxon>Bacteria</taxon>
        <taxon>Thermotogati</taxon>
        <taxon>Deinococcota</taxon>
        <taxon>Deinococci</taxon>
        <taxon>Deinococcales</taxon>
        <taxon>Deinococcaceae</taxon>
        <taxon>Deinococcus</taxon>
    </lineage>
</organism>
<name>A0A1H7CL13_9DEIO</name>
<dbReference type="Proteomes" id="UP000199223">
    <property type="component" value="Unassembled WGS sequence"/>
</dbReference>
<dbReference type="OrthoDB" id="65857at2"/>